<evidence type="ECO:0000313" key="1">
    <source>
        <dbReference type="EMBL" id="SNQ58944.1"/>
    </source>
</evidence>
<dbReference type="AlphaFoldDB" id="A0A284VI63"/>
<accession>A0A284VI63</accession>
<keyword evidence="2" id="KW-1185">Reference proteome</keyword>
<sequence>MAILNPKYNPKARKEKGNNEYFLLATNLPVNSASELST</sequence>
<protein>
    <submittedName>
        <fullName evidence="1">Uncharacterized protein</fullName>
    </submittedName>
</protein>
<proteinExistence type="predicted"/>
<evidence type="ECO:0000313" key="2">
    <source>
        <dbReference type="Proteomes" id="UP000218615"/>
    </source>
</evidence>
<reference evidence="2" key="1">
    <citation type="submission" date="2017-06" db="EMBL/GenBank/DDBJ databases">
        <authorList>
            <person name="Cremers G."/>
        </authorList>
    </citation>
    <scope>NUCLEOTIDE SEQUENCE [LARGE SCALE GENOMIC DNA]</scope>
</reference>
<dbReference type="Proteomes" id="UP000218615">
    <property type="component" value="Unassembled WGS sequence"/>
</dbReference>
<name>A0A284VI63_9EURY</name>
<gene>
    <name evidence="1" type="ORF">MNV_1010001</name>
</gene>
<dbReference type="EMBL" id="FZMP01000004">
    <property type="protein sequence ID" value="SNQ58944.1"/>
    <property type="molecule type" value="Genomic_DNA"/>
</dbReference>
<organism evidence="1 2">
    <name type="scientific">Candidatus Methanoperedens nitratireducens</name>
    <dbReference type="NCBI Taxonomy" id="1392998"/>
    <lineage>
        <taxon>Archaea</taxon>
        <taxon>Methanobacteriati</taxon>
        <taxon>Methanobacteriota</taxon>
        <taxon>Stenosarchaea group</taxon>
        <taxon>Methanomicrobia</taxon>
        <taxon>Methanosarcinales</taxon>
        <taxon>ANME-2 cluster</taxon>
        <taxon>Candidatus Methanoperedentaceae</taxon>
        <taxon>Candidatus Methanoperedens</taxon>
    </lineage>
</organism>